<evidence type="ECO:0000313" key="2">
    <source>
        <dbReference type="EMBL" id="MBM7657083.1"/>
    </source>
</evidence>
<evidence type="ECO:0000256" key="1">
    <source>
        <dbReference type="SAM" id="MobiDB-lite"/>
    </source>
</evidence>
<dbReference type="RefSeq" id="WP_205005441.1">
    <property type="nucleotide sequence ID" value="NZ_CBCRXA010000003.1"/>
</dbReference>
<feature type="compositionally biased region" description="Polar residues" evidence="1">
    <location>
        <begin position="118"/>
        <end position="130"/>
    </location>
</feature>
<evidence type="ECO:0008006" key="4">
    <source>
        <dbReference type="Google" id="ProtNLM"/>
    </source>
</evidence>
<dbReference type="EMBL" id="JAFBEV010000003">
    <property type="protein sequence ID" value="MBM7657083.1"/>
    <property type="molecule type" value="Genomic_DNA"/>
</dbReference>
<name>A0ABS2Q5M7_9BACL</name>
<evidence type="ECO:0000313" key="3">
    <source>
        <dbReference type="Proteomes" id="UP000823201"/>
    </source>
</evidence>
<organism evidence="2 3">
    <name type="scientific">Sporolactobacillus spathodeae</name>
    <dbReference type="NCBI Taxonomy" id="1465502"/>
    <lineage>
        <taxon>Bacteria</taxon>
        <taxon>Bacillati</taxon>
        <taxon>Bacillota</taxon>
        <taxon>Bacilli</taxon>
        <taxon>Bacillales</taxon>
        <taxon>Sporolactobacillaceae</taxon>
        <taxon>Sporolactobacillus</taxon>
    </lineage>
</organism>
<protein>
    <recommendedName>
        <fullName evidence="4">Flagellar hook-length control protein FliK</fullName>
    </recommendedName>
</protein>
<dbReference type="Proteomes" id="UP000823201">
    <property type="component" value="Unassembled WGS sequence"/>
</dbReference>
<comment type="caution">
    <text evidence="2">The sequence shown here is derived from an EMBL/GenBank/DDBJ whole genome shotgun (WGS) entry which is preliminary data.</text>
</comment>
<sequence>MAVSLDTGLLKLIAPAASQQNASSTKANESKQLSDAFAQILASSLMDNSSSQMLNALSDDTGDSTNDSSALGNADDLSTTESTSGTNDLLLYLLTQSLNSATPLSSNSLSSNSSDKSVTNGASASSPGIY</sequence>
<feature type="region of interest" description="Disordered" evidence="1">
    <location>
        <begin position="53"/>
        <end position="83"/>
    </location>
</feature>
<reference evidence="2 3" key="1">
    <citation type="submission" date="2021-01" db="EMBL/GenBank/DDBJ databases">
        <title>Genomic Encyclopedia of Type Strains, Phase IV (KMG-IV): sequencing the most valuable type-strain genomes for metagenomic binning, comparative biology and taxonomic classification.</title>
        <authorList>
            <person name="Goeker M."/>
        </authorList>
    </citation>
    <scope>NUCLEOTIDE SEQUENCE [LARGE SCALE GENOMIC DNA]</scope>
    <source>
        <strain evidence="2 3">DSM 100968</strain>
    </source>
</reference>
<gene>
    <name evidence="2" type="ORF">JOC27_000524</name>
</gene>
<feature type="compositionally biased region" description="Low complexity" evidence="1">
    <location>
        <begin position="102"/>
        <end position="117"/>
    </location>
</feature>
<feature type="region of interest" description="Disordered" evidence="1">
    <location>
        <begin position="102"/>
        <end position="130"/>
    </location>
</feature>
<accession>A0ABS2Q5M7</accession>
<proteinExistence type="predicted"/>
<keyword evidence="3" id="KW-1185">Reference proteome</keyword>